<dbReference type="InterPro" id="IPR052289">
    <property type="entry name" value="Calcyclin-binding_UBL-bridge"/>
</dbReference>
<dbReference type="GO" id="GO:0044548">
    <property type="term" value="F:S100 protein binding"/>
    <property type="evidence" value="ECO:0007669"/>
    <property type="project" value="InterPro"/>
</dbReference>
<gene>
    <name evidence="2" type="primary">CACYBP</name>
    <name evidence="2" type="ORF">FJT64_025258</name>
</gene>
<name>A0A6A4WBT2_AMPAM</name>
<dbReference type="GO" id="GO:0015631">
    <property type="term" value="F:tubulin binding"/>
    <property type="evidence" value="ECO:0007669"/>
    <property type="project" value="InterPro"/>
</dbReference>
<protein>
    <submittedName>
        <fullName evidence="2">Calcyclin-binding protein</fullName>
    </submittedName>
</protein>
<dbReference type="Pfam" id="PF09032">
    <property type="entry name" value="Siah-Interact_N"/>
    <property type="match status" value="1"/>
</dbReference>
<dbReference type="GO" id="GO:0031625">
    <property type="term" value="F:ubiquitin protein ligase binding"/>
    <property type="evidence" value="ECO:0007669"/>
    <property type="project" value="InterPro"/>
</dbReference>
<dbReference type="OrthoDB" id="164025at2759"/>
<proteinExistence type="predicted"/>
<dbReference type="InterPro" id="IPR015120">
    <property type="entry name" value="Siah-Interact_N"/>
</dbReference>
<dbReference type="GO" id="GO:0005634">
    <property type="term" value="C:nucleus"/>
    <property type="evidence" value="ECO:0007669"/>
    <property type="project" value="TreeGrafter"/>
</dbReference>
<evidence type="ECO:0000313" key="3">
    <source>
        <dbReference type="Proteomes" id="UP000440578"/>
    </source>
</evidence>
<dbReference type="SUPFAM" id="SSF49764">
    <property type="entry name" value="HSP20-like chaperones"/>
    <property type="match status" value="1"/>
</dbReference>
<reference evidence="2 3" key="1">
    <citation type="submission" date="2019-07" db="EMBL/GenBank/DDBJ databases">
        <title>Draft genome assembly of a fouling barnacle, Amphibalanus amphitrite (Darwin, 1854): The first reference genome for Thecostraca.</title>
        <authorList>
            <person name="Kim W."/>
        </authorList>
    </citation>
    <scope>NUCLEOTIDE SEQUENCE [LARGE SCALE GENOMIC DNA]</scope>
    <source>
        <strain evidence="2">SNU_AA5</strain>
        <tissue evidence="2">Soma without cirri and trophi</tissue>
    </source>
</reference>
<dbReference type="Proteomes" id="UP000440578">
    <property type="component" value="Unassembled WGS sequence"/>
</dbReference>
<dbReference type="EMBL" id="VIIS01001035">
    <property type="protein sequence ID" value="KAF0302649.1"/>
    <property type="molecule type" value="Genomic_DNA"/>
</dbReference>
<dbReference type="PANTHER" id="PTHR13164">
    <property type="entry name" value="CALICYLIN BINDING PROTEIN"/>
    <property type="match status" value="1"/>
</dbReference>
<sequence length="151" mass="17030">MPAVLVDLVGNGHSAFSVSQDLDEIRQLLVQSRRDNTRRLLSAEVARLEALKTAEEASQPAKKPVQPPADRVYEKKLTEYAWDQSDKFVKFYINLKNVQNAPAESIKCNFTDNSFSLRVEGLDNKNYNFSLSNLLRPIDPAASKYKVKTGQ</sequence>
<dbReference type="PROSITE" id="PS51203">
    <property type="entry name" value="CS"/>
    <property type="match status" value="1"/>
</dbReference>
<evidence type="ECO:0000259" key="1">
    <source>
        <dbReference type="PROSITE" id="PS51203"/>
    </source>
</evidence>
<dbReference type="Gene3D" id="2.60.40.790">
    <property type="match status" value="1"/>
</dbReference>
<organism evidence="2 3">
    <name type="scientific">Amphibalanus amphitrite</name>
    <name type="common">Striped barnacle</name>
    <name type="synonym">Balanus amphitrite</name>
    <dbReference type="NCBI Taxonomy" id="1232801"/>
    <lineage>
        <taxon>Eukaryota</taxon>
        <taxon>Metazoa</taxon>
        <taxon>Ecdysozoa</taxon>
        <taxon>Arthropoda</taxon>
        <taxon>Crustacea</taxon>
        <taxon>Multicrustacea</taxon>
        <taxon>Cirripedia</taxon>
        <taxon>Thoracica</taxon>
        <taxon>Thoracicalcarea</taxon>
        <taxon>Balanomorpha</taxon>
        <taxon>Balanoidea</taxon>
        <taxon>Balanidae</taxon>
        <taxon>Amphibalaninae</taxon>
        <taxon>Amphibalanus</taxon>
    </lineage>
</organism>
<dbReference type="InterPro" id="IPR008978">
    <property type="entry name" value="HSP20-like_chaperone"/>
</dbReference>
<dbReference type="InterPro" id="IPR037893">
    <property type="entry name" value="CS_CacyBP"/>
</dbReference>
<comment type="caution">
    <text evidence="2">The sequence shown here is derived from an EMBL/GenBank/DDBJ whole genome shotgun (WGS) entry which is preliminary data.</text>
</comment>
<feature type="domain" description="CS" evidence="1">
    <location>
        <begin position="75"/>
        <end position="151"/>
    </location>
</feature>
<dbReference type="AlphaFoldDB" id="A0A6A4WBT2"/>
<dbReference type="InterPro" id="IPR007052">
    <property type="entry name" value="CS_dom"/>
</dbReference>
<dbReference type="PANTHER" id="PTHR13164:SF3">
    <property type="entry name" value="CALCYCLIN-BINDING PROTEIN"/>
    <property type="match status" value="1"/>
</dbReference>
<accession>A0A6A4WBT2</accession>
<dbReference type="Pfam" id="PF04969">
    <property type="entry name" value="CS"/>
    <property type="match status" value="1"/>
</dbReference>
<dbReference type="CDD" id="cd06468">
    <property type="entry name" value="p23_CacyBP"/>
    <property type="match status" value="1"/>
</dbReference>
<keyword evidence="3" id="KW-1185">Reference proteome</keyword>
<evidence type="ECO:0000313" key="2">
    <source>
        <dbReference type="EMBL" id="KAF0302649.1"/>
    </source>
</evidence>